<dbReference type="UniPathway" id="UPA00068">
    <property type="reaction ID" value="UER00106"/>
</dbReference>
<dbReference type="EMBL" id="MWBQ01000067">
    <property type="protein sequence ID" value="OQA58694.1"/>
    <property type="molecule type" value="Genomic_DNA"/>
</dbReference>
<dbReference type="GO" id="GO:0006526">
    <property type="term" value="P:L-arginine biosynthetic process"/>
    <property type="evidence" value="ECO:0007669"/>
    <property type="project" value="UniProtKB-UniRule"/>
</dbReference>
<keyword evidence="7 13" id="KW-0068">Autocatalytic cleavage</keyword>
<feature type="chain" id="PRO_5023473230" description="Arginine biosynthesis bifunctional protein ArgJ beta chain" evidence="13">
    <location>
        <begin position="193"/>
        <end position="406"/>
    </location>
</feature>
<organism evidence="14">
    <name type="scientific">Candidatus Atribacter allofermentans</name>
    <dbReference type="NCBI Taxonomy" id="1852833"/>
    <lineage>
        <taxon>Bacteria</taxon>
        <taxon>Pseudomonadati</taxon>
        <taxon>Atribacterota</taxon>
        <taxon>Atribacteria</taxon>
        <taxon>Atribacterales</taxon>
        <taxon>Atribacteraceae</taxon>
        <taxon>Atribacter</taxon>
    </lineage>
</organism>
<feature type="site" description="Involved in the stabilization of negative charge on the oxyanion by the formation of the oxyanion hole" evidence="13">
    <location>
        <position position="118"/>
    </location>
</feature>
<dbReference type="EC" id="2.3.1.1" evidence="13"/>
<feature type="binding site" evidence="13">
    <location>
        <position position="279"/>
    </location>
    <ligand>
        <name>substrate</name>
    </ligand>
</feature>
<dbReference type="PANTHER" id="PTHR23100">
    <property type="entry name" value="ARGININE BIOSYNTHESIS BIFUNCTIONAL PROTEIN ARGJ"/>
    <property type="match status" value="1"/>
</dbReference>
<dbReference type="FunFam" id="3.60.70.12:FF:000001">
    <property type="entry name" value="Arginine biosynthesis bifunctional protein ArgJ, chloroplastic"/>
    <property type="match status" value="1"/>
</dbReference>
<feature type="chain" id="PRO_5023473231" description="Arginine biosynthesis bifunctional protein ArgJ alpha chain" evidence="13">
    <location>
        <begin position="1"/>
        <end position="192"/>
    </location>
</feature>
<evidence type="ECO:0000256" key="12">
    <source>
        <dbReference type="ARBA" id="ARBA00054976"/>
    </source>
</evidence>
<feature type="active site" description="Nucleophile" evidence="13">
    <location>
        <position position="193"/>
    </location>
</feature>
<comment type="pathway">
    <text evidence="13">Amino-acid biosynthesis; L-arginine biosynthesis; L-ornithine and N-acetyl-L-glutamate from L-glutamate and N(2)-acetyl-L-ornithine (cyclic): step 1/1.</text>
</comment>
<evidence type="ECO:0000256" key="5">
    <source>
        <dbReference type="ARBA" id="ARBA00022605"/>
    </source>
</evidence>
<evidence type="ECO:0000256" key="6">
    <source>
        <dbReference type="ARBA" id="ARBA00022679"/>
    </source>
</evidence>
<dbReference type="NCBIfam" id="TIGR00120">
    <property type="entry name" value="ArgJ"/>
    <property type="match status" value="1"/>
</dbReference>
<keyword evidence="13" id="KW-0963">Cytoplasm</keyword>
<dbReference type="EC" id="2.3.1.35" evidence="13"/>
<protein>
    <recommendedName>
        <fullName evidence="13">Arginine biosynthesis bifunctional protein ArgJ</fullName>
    </recommendedName>
    <domain>
        <recommendedName>
            <fullName evidence="13">Glutamate N-acetyltransferase</fullName>
            <ecNumber evidence="13">2.3.1.35</ecNumber>
        </recommendedName>
        <alternativeName>
            <fullName evidence="13">Ornithine acetyltransferase</fullName>
            <shortName evidence="13">OATase</shortName>
        </alternativeName>
        <alternativeName>
            <fullName evidence="13">Ornithine transacetylase</fullName>
        </alternativeName>
    </domain>
    <domain>
        <recommendedName>
            <fullName evidence="13">Amino-acid acetyltransferase</fullName>
            <ecNumber evidence="13">2.3.1.1</ecNumber>
        </recommendedName>
        <alternativeName>
            <fullName evidence="13">N-acetylglutamate synthase</fullName>
            <shortName evidence="13">AGSase</shortName>
        </alternativeName>
    </domain>
    <component>
        <recommendedName>
            <fullName evidence="13">Arginine biosynthesis bifunctional protein ArgJ alpha chain</fullName>
        </recommendedName>
    </component>
    <component>
        <recommendedName>
            <fullName evidence="13">Arginine biosynthesis bifunctional protein ArgJ beta chain</fullName>
        </recommendedName>
    </component>
</protein>
<evidence type="ECO:0000256" key="10">
    <source>
        <dbReference type="ARBA" id="ARBA00048372"/>
    </source>
</evidence>
<dbReference type="GO" id="GO:0006592">
    <property type="term" value="P:ornithine biosynthetic process"/>
    <property type="evidence" value="ECO:0007669"/>
    <property type="project" value="TreeGrafter"/>
</dbReference>
<gene>
    <name evidence="13 14" type="primary">argJ</name>
    <name evidence="14" type="ORF">BWY41_01021</name>
</gene>
<feature type="binding site" evidence="13">
    <location>
        <position position="402"/>
    </location>
    <ligand>
        <name>substrate</name>
    </ligand>
</feature>
<reference evidence="14" key="1">
    <citation type="submission" date="2017-02" db="EMBL/GenBank/DDBJ databases">
        <title>Delving into the versatile metabolic prowess of the omnipresent phylum Bacteroidetes.</title>
        <authorList>
            <person name="Nobu M.K."/>
            <person name="Mei R."/>
            <person name="Narihiro T."/>
            <person name="Kuroda K."/>
            <person name="Liu W.-T."/>
        </authorList>
    </citation>
    <scope>NUCLEOTIDE SEQUENCE</scope>
    <source>
        <strain evidence="14">ADurb.Bin276</strain>
    </source>
</reference>
<dbReference type="Proteomes" id="UP000485569">
    <property type="component" value="Unassembled WGS sequence"/>
</dbReference>
<dbReference type="FunFam" id="3.10.20.340:FF:000001">
    <property type="entry name" value="Arginine biosynthesis bifunctional protein ArgJ, chloroplastic"/>
    <property type="match status" value="1"/>
</dbReference>
<dbReference type="SUPFAM" id="SSF56266">
    <property type="entry name" value="DmpA/ArgJ-like"/>
    <property type="match status" value="1"/>
</dbReference>
<evidence type="ECO:0000256" key="13">
    <source>
        <dbReference type="HAMAP-Rule" id="MF_01106"/>
    </source>
</evidence>
<comment type="function">
    <text evidence="12 13">Catalyzes two activities which are involved in the cyclic version of arginine biosynthesis: the synthesis of N-acetylglutamate from glutamate and acetyl-CoA as the acetyl donor, and of ornithine by transacetylation between N(2)-acetylornithine and glutamate.</text>
</comment>
<dbReference type="Gene3D" id="3.10.20.340">
    <property type="entry name" value="ArgJ beta chain, C-terminal domain"/>
    <property type="match status" value="1"/>
</dbReference>
<evidence type="ECO:0000256" key="8">
    <source>
        <dbReference type="ARBA" id="ARBA00023268"/>
    </source>
</evidence>
<comment type="subcellular location">
    <subcellularLocation>
        <location evidence="1 13">Cytoplasm</location>
    </subcellularLocation>
</comment>
<dbReference type="Gene3D" id="3.60.70.12">
    <property type="entry name" value="L-amino peptidase D-ALA esterase/amidase"/>
    <property type="match status" value="1"/>
</dbReference>
<dbReference type="Pfam" id="PF01960">
    <property type="entry name" value="ArgJ"/>
    <property type="match status" value="1"/>
</dbReference>
<dbReference type="GO" id="GO:0004042">
    <property type="term" value="F:L-glutamate N-acetyltransferase activity"/>
    <property type="evidence" value="ECO:0007669"/>
    <property type="project" value="UniProtKB-UniRule"/>
</dbReference>
<keyword evidence="5 13" id="KW-0028">Amino-acid biosynthesis</keyword>
<keyword evidence="9 13" id="KW-0012">Acyltransferase</keyword>
<feature type="binding site" evidence="13">
    <location>
        <position position="193"/>
    </location>
    <ligand>
        <name>substrate</name>
    </ligand>
</feature>
<evidence type="ECO:0000256" key="7">
    <source>
        <dbReference type="ARBA" id="ARBA00022813"/>
    </source>
</evidence>
<evidence type="ECO:0000256" key="3">
    <source>
        <dbReference type="ARBA" id="ARBA00011475"/>
    </source>
</evidence>
<comment type="caution">
    <text evidence="14">The sequence shown here is derived from an EMBL/GenBank/DDBJ whole genome shotgun (WGS) entry which is preliminary data.</text>
</comment>
<dbReference type="FunFam" id="3.30.2330.10:FF:000001">
    <property type="entry name" value="Arginine biosynthesis bifunctional protein ArgJ, mitochondrial"/>
    <property type="match status" value="1"/>
</dbReference>
<evidence type="ECO:0000313" key="14">
    <source>
        <dbReference type="EMBL" id="OQA58694.1"/>
    </source>
</evidence>
<name>A0A1V5SWI9_9BACT</name>
<comment type="caution">
    <text evidence="13">Lacks conserved residue(s) required for the propagation of feature annotation.</text>
</comment>
<dbReference type="Gene3D" id="3.30.2330.10">
    <property type="entry name" value="arginine biosynthesis bifunctional protein suprefamily"/>
    <property type="match status" value="1"/>
</dbReference>
<dbReference type="GO" id="GO:0005737">
    <property type="term" value="C:cytoplasm"/>
    <property type="evidence" value="ECO:0007669"/>
    <property type="project" value="UniProtKB-SubCell"/>
</dbReference>
<evidence type="ECO:0000256" key="2">
    <source>
        <dbReference type="ARBA" id="ARBA00006774"/>
    </source>
</evidence>
<evidence type="ECO:0000256" key="4">
    <source>
        <dbReference type="ARBA" id="ARBA00022571"/>
    </source>
</evidence>
<feature type="site" description="Involved in the stabilization of negative charge on the oxyanion by the formation of the oxyanion hole" evidence="13">
    <location>
        <position position="119"/>
    </location>
</feature>
<feature type="binding site" evidence="13">
    <location>
        <position position="182"/>
    </location>
    <ligand>
        <name>substrate</name>
    </ligand>
</feature>
<proteinExistence type="inferred from homology"/>
<keyword evidence="4 13" id="KW-0055">Arginine biosynthesis</keyword>
<dbReference type="AlphaFoldDB" id="A0A1V5SWI9"/>
<comment type="catalytic activity">
    <reaction evidence="10 13">
        <text>L-glutamate + acetyl-CoA = N-acetyl-L-glutamate + CoA + H(+)</text>
        <dbReference type="Rhea" id="RHEA:24292"/>
        <dbReference type="ChEBI" id="CHEBI:15378"/>
        <dbReference type="ChEBI" id="CHEBI:29985"/>
        <dbReference type="ChEBI" id="CHEBI:44337"/>
        <dbReference type="ChEBI" id="CHEBI:57287"/>
        <dbReference type="ChEBI" id="CHEBI:57288"/>
        <dbReference type="EC" id="2.3.1.1"/>
    </reaction>
</comment>
<comment type="subunit">
    <text evidence="3 13">Heterotetramer of two alpha and two beta chains.</text>
</comment>
<accession>A0A1V5SWI9</accession>
<evidence type="ECO:0000256" key="9">
    <source>
        <dbReference type="ARBA" id="ARBA00023315"/>
    </source>
</evidence>
<dbReference type="InterPro" id="IPR042195">
    <property type="entry name" value="ArgJ_beta_C"/>
</dbReference>
<feature type="binding site" evidence="13">
    <location>
        <position position="156"/>
    </location>
    <ligand>
        <name>substrate</name>
    </ligand>
</feature>
<dbReference type="PANTHER" id="PTHR23100:SF0">
    <property type="entry name" value="ARGININE BIOSYNTHESIS BIFUNCTIONAL PROTEIN ARGJ, MITOCHONDRIAL"/>
    <property type="match status" value="1"/>
</dbReference>
<sequence>MEKEIIQKSGGLDIVEGFFTRGVHCGIKKSNNDLAIIFSEIPAAAAAVFTTNRVCAAPVELTRMNLEKNHHIQLVVVNSGVANACTGTKGMEDAILMSQMAAQEFNIEDPSLVAVASTGVIGDFLPLNKIEIGIKQTREFYPDNPSGYDTARAIMTTDTFLKEKAVTFFLDGQEVHLAGIAKGSGMIKPNMATMLGFILTDAEIDPRSLQKALKNAVDLSFNRVTVDSDTSTNDMVLLLANGKRGKGVINEKHPDFLIFQEALNRVCRDLAKDIARDGEGATKFINVIVQKAKNESEARTVAFTVAESPLVKTAFFGEDPNWGRIMAAVGRSGILIQPERINITINGVPFVEEGMGTQKMTRNELRSVVQSKELEILIDLGLGDASFNVWTCDFSYDYVKINSHYS</sequence>
<evidence type="ECO:0000256" key="11">
    <source>
        <dbReference type="ARBA" id="ARBA00049439"/>
    </source>
</evidence>
<dbReference type="NCBIfam" id="NF003802">
    <property type="entry name" value="PRK05388.1"/>
    <property type="match status" value="1"/>
</dbReference>
<dbReference type="InterPro" id="IPR002813">
    <property type="entry name" value="Arg_biosynth_ArgJ"/>
</dbReference>
<keyword evidence="6 13" id="KW-0808">Transferase</keyword>
<evidence type="ECO:0000256" key="1">
    <source>
        <dbReference type="ARBA" id="ARBA00004496"/>
    </source>
</evidence>
<comment type="catalytic activity">
    <reaction evidence="11 13">
        <text>N(2)-acetyl-L-ornithine + L-glutamate = N-acetyl-L-glutamate + L-ornithine</text>
        <dbReference type="Rhea" id="RHEA:15349"/>
        <dbReference type="ChEBI" id="CHEBI:29985"/>
        <dbReference type="ChEBI" id="CHEBI:44337"/>
        <dbReference type="ChEBI" id="CHEBI:46911"/>
        <dbReference type="ChEBI" id="CHEBI:57805"/>
        <dbReference type="EC" id="2.3.1.35"/>
    </reaction>
</comment>
<comment type="similarity">
    <text evidence="2 13">Belongs to the ArgJ family.</text>
</comment>
<dbReference type="GO" id="GO:0004358">
    <property type="term" value="F:L-glutamate N-acetyltransferase activity, acting on acetyl-L-ornithine as donor"/>
    <property type="evidence" value="ECO:0007669"/>
    <property type="project" value="UniProtKB-UniRule"/>
</dbReference>
<feature type="site" description="Cleavage; by autolysis" evidence="13">
    <location>
        <begin position="192"/>
        <end position="193"/>
    </location>
</feature>
<dbReference type="CDD" id="cd02152">
    <property type="entry name" value="OAT"/>
    <property type="match status" value="1"/>
</dbReference>
<comment type="pathway">
    <text evidence="13">Amino-acid biosynthesis; L-arginine biosynthesis; N(2)-acetyl-L-ornithine from L-glutamate: step 1/4.</text>
</comment>
<keyword evidence="8 13" id="KW-0511">Multifunctional enzyme</keyword>
<dbReference type="InterPro" id="IPR016117">
    <property type="entry name" value="ArgJ-like_dom_sf"/>
</dbReference>
<dbReference type="HAMAP" id="MF_01106">
    <property type="entry name" value="ArgJ"/>
    <property type="match status" value="1"/>
</dbReference>